<dbReference type="EMBL" id="BART01009566">
    <property type="protein sequence ID" value="GAG78064.1"/>
    <property type="molecule type" value="Genomic_DNA"/>
</dbReference>
<gene>
    <name evidence="1" type="ORF">S01H4_21159</name>
</gene>
<dbReference type="AlphaFoldDB" id="X1A8Q4"/>
<feature type="non-terminal residue" evidence="1">
    <location>
        <position position="118"/>
    </location>
</feature>
<accession>X1A8Q4</accession>
<comment type="caution">
    <text evidence="1">The sequence shown here is derived from an EMBL/GenBank/DDBJ whole genome shotgun (WGS) entry which is preliminary data.</text>
</comment>
<organism evidence="1">
    <name type="scientific">marine sediment metagenome</name>
    <dbReference type="NCBI Taxonomy" id="412755"/>
    <lineage>
        <taxon>unclassified sequences</taxon>
        <taxon>metagenomes</taxon>
        <taxon>ecological metagenomes</taxon>
    </lineage>
</organism>
<name>X1A8Q4_9ZZZZ</name>
<protein>
    <submittedName>
        <fullName evidence="1">Uncharacterized protein</fullName>
    </submittedName>
</protein>
<evidence type="ECO:0000313" key="1">
    <source>
        <dbReference type="EMBL" id="GAG78064.1"/>
    </source>
</evidence>
<sequence length="118" mass="13948">MWYENDYDSRILHRNLAFPLLNALVKVGDPLAKKVFKEEIALRLASGYPSVVQHLINQDYLKYLNKEEINSLLEDRNFIKNLQKWFNDFRDIPKWLSKRIKAKLNDLKCPHCGSKIST</sequence>
<proteinExistence type="predicted"/>
<reference evidence="1" key="1">
    <citation type="journal article" date="2014" name="Front. Microbiol.">
        <title>High frequency of phylogenetically diverse reductive dehalogenase-homologous genes in deep subseafloor sedimentary metagenomes.</title>
        <authorList>
            <person name="Kawai M."/>
            <person name="Futagami T."/>
            <person name="Toyoda A."/>
            <person name="Takaki Y."/>
            <person name="Nishi S."/>
            <person name="Hori S."/>
            <person name="Arai W."/>
            <person name="Tsubouchi T."/>
            <person name="Morono Y."/>
            <person name="Uchiyama I."/>
            <person name="Ito T."/>
            <person name="Fujiyama A."/>
            <person name="Inagaki F."/>
            <person name="Takami H."/>
        </authorList>
    </citation>
    <scope>NUCLEOTIDE SEQUENCE</scope>
    <source>
        <strain evidence="1">Expedition CK06-06</strain>
    </source>
</reference>